<proteinExistence type="predicted"/>
<gene>
    <name evidence="1" type="ORF">LCGC14_1789650</name>
</gene>
<feature type="non-terminal residue" evidence="1">
    <location>
        <position position="78"/>
    </location>
</feature>
<dbReference type="EMBL" id="LAZR01017067">
    <property type="protein sequence ID" value="KKM01910.1"/>
    <property type="molecule type" value="Genomic_DNA"/>
</dbReference>
<protein>
    <submittedName>
        <fullName evidence="1">Uncharacterized protein</fullName>
    </submittedName>
</protein>
<evidence type="ECO:0000313" key="1">
    <source>
        <dbReference type="EMBL" id="KKM01910.1"/>
    </source>
</evidence>
<reference evidence="1" key="1">
    <citation type="journal article" date="2015" name="Nature">
        <title>Complex archaea that bridge the gap between prokaryotes and eukaryotes.</title>
        <authorList>
            <person name="Spang A."/>
            <person name="Saw J.H."/>
            <person name="Jorgensen S.L."/>
            <person name="Zaremba-Niedzwiedzka K."/>
            <person name="Martijn J."/>
            <person name="Lind A.E."/>
            <person name="van Eijk R."/>
            <person name="Schleper C."/>
            <person name="Guy L."/>
            <person name="Ettema T.J."/>
        </authorList>
    </citation>
    <scope>NUCLEOTIDE SEQUENCE</scope>
</reference>
<name>A0A0F9GSX5_9ZZZZ</name>
<organism evidence="1">
    <name type="scientific">marine sediment metagenome</name>
    <dbReference type="NCBI Taxonomy" id="412755"/>
    <lineage>
        <taxon>unclassified sequences</taxon>
        <taxon>metagenomes</taxon>
        <taxon>ecological metagenomes</taxon>
    </lineage>
</organism>
<dbReference type="AlphaFoldDB" id="A0A0F9GSX5"/>
<sequence length="78" mass="9273">MKKKRRKRKSRYKKASYNKGSLVPIETPTEIRKEFSPELIKAYIKVQETDFENKKVYDAFRKLADIYLGDKADDVIED</sequence>
<accession>A0A0F9GSX5</accession>
<comment type="caution">
    <text evidence="1">The sequence shown here is derived from an EMBL/GenBank/DDBJ whole genome shotgun (WGS) entry which is preliminary data.</text>
</comment>